<dbReference type="EMBL" id="JH792880">
    <property type="protein sequence ID" value="ELQ33616.1"/>
    <property type="molecule type" value="Genomic_DNA"/>
</dbReference>
<evidence type="ECO:0000313" key="1">
    <source>
        <dbReference type="EMBL" id="ELQ33616.1"/>
    </source>
</evidence>
<reference evidence="1" key="1">
    <citation type="journal article" date="2012" name="PLoS Genet.">
        <title>Comparative analysis of the genomes of two field isolates of the rice blast fungus Magnaporthe oryzae.</title>
        <authorList>
            <person name="Xue M."/>
            <person name="Yang J."/>
            <person name="Li Z."/>
            <person name="Hu S."/>
            <person name="Yao N."/>
            <person name="Dean R.A."/>
            <person name="Zhao W."/>
            <person name="Shen M."/>
            <person name="Zhang H."/>
            <person name="Li C."/>
            <person name="Liu L."/>
            <person name="Cao L."/>
            <person name="Xu X."/>
            <person name="Xing Y."/>
            <person name="Hsiang T."/>
            <person name="Zhang Z."/>
            <person name="Xu J.R."/>
            <person name="Peng Y.L."/>
        </authorList>
    </citation>
    <scope>NUCLEOTIDE SEQUENCE</scope>
    <source>
        <strain evidence="1">Y34</strain>
    </source>
</reference>
<dbReference type="AlphaFoldDB" id="A0AA97PGD5"/>
<proteinExistence type="predicted"/>
<organism evidence="1">
    <name type="scientific">Pyricularia oryzae (strain Y34)</name>
    <name type="common">Rice blast fungus</name>
    <name type="synonym">Magnaporthe oryzae</name>
    <dbReference type="NCBI Taxonomy" id="1143189"/>
    <lineage>
        <taxon>Eukaryota</taxon>
        <taxon>Fungi</taxon>
        <taxon>Dikarya</taxon>
        <taxon>Ascomycota</taxon>
        <taxon>Pezizomycotina</taxon>
        <taxon>Sordariomycetes</taxon>
        <taxon>Sordariomycetidae</taxon>
        <taxon>Magnaporthales</taxon>
        <taxon>Pyriculariaceae</taxon>
        <taxon>Pyricularia</taxon>
    </lineage>
</organism>
<accession>A0AA97PGD5</accession>
<sequence>MACLYEAAAKPHLPRLVSSGTAGNGRLDEICIVLDGQHKPNATFLPGPIFSTAFGRANLVKDCLPAAAKCQTEAF</sequence>
<gene>
    <name evidence="1" type="ORF">OOU_Y34scaffold00920g3</name>
</gene>
<name>A0AA97PGD5_PYRO3</name>
<dbReference type="Proteomes" id="UP000011086">
    <property type="component" value="Unassembled WGS sequence"/>
</dbReference>
<protein>
    <submittedName>
        <fullName evidence="1">Uncharacterized protein</fullName>
    </submittedName>
</protein>